<dbReference type="RefSeq" id="WP_073418446.1">
    <property type="nucleotide sequence ID" value="NZ_FQVX01000001.1"/>
</dbReference>
<dbReference type="STRING" id="1070870.SAMN05444351_0526"/>
<keyword evidence="1" id="KW-0812">Transmembrane</keyword>
<evidence type="ECO:0000313" key="2">
    <source>
        <dbReference type="EMBL" id="SHF70257.1"/>
    </source>
</evidence>
<evidence type="ECO:0008006" key="4">
    <source>
        <dbReference type="Google" id="ProtNLM"/>
    </source>
</evidence>
<feature type="transmembrane region" description="Helical" evidence="1">
    <location>
        <begin position="12"/>
        <end position="37"/>
    </location>
</feature>
<keyword evidence="1" id="KW-1133">Transmembrane helix</keyword>
<evidence type="ECO:0000313" key="3">
    <source>
        <dbReference type="Proteomes" id="UP000184471"/>
    </source>
</evidence>
<proteinExistence type="predicted"/>
<keyword evidence="3" id="KW-1185">Reference proteome</keyword>
<sequence>MAADVGTRAFTLVASAVRVVASLVAVVIVVHAVFTFFEANPANSLVSAAASVRRDLGWFTVDLFRPSDPKTGETVNAALAALIWVVAGNLVSRLLTRLAPSPSRS</sequence>
<gene>
    <name evidence="2" type="ORF">SAMN05444351_0526</name>
</gene>
<dbReference type="Proteomes" id="UP000184471">
    <property type="component" value="Unassembled WGS sequence"/>
</dbReference>
<organism evidence="2 3">
    <name type="scientific">Geodermatophilus nigrescens</name>
    <dbReference type="NCBI Taxonomy" id="1070870"/>
    <lineage>
        <taxon>Bacteria</taxon>
        <taxon>Bacillati</taxon>
        <taxon>Actinomycetota</taxon>
        <taxon>Actinomycetes</taxon>
        <taxon>Geodermatophilales</taxon>
        <taxon>Geodermatophilaceae</taxon>
        <taxon>Geodermatophilus</taxon>
    </lineage>
</organism>
<name>A0A1M5DTD6_9ACTN</name>
<evidence type="ECO:0000256" key="1">
    <source>
        <dbReference type="SAM" id="Phobius"/>
    </source>
</evidence>
<feature type="transmembrane region" description="Helical" evidence="1">
    <location>
        <begin position="75"/>
        <end position="95"/>
    </location>
</feature>
<keyword evidence="1" id="KW-0472">Membrane</keyword>
<dbReference type="AlphaFoldDB" id="A0A1M5DTD6"/>
<dbReference type="EMBL" id="FQVX01000001">
    <property type="protein sequence ID" value="SHF70257.1"/>
    <property type="molecule type" value="Genomic_DNA"/>
</dbReference>
<accession>A0A1M5DTD6</accession>
<dbReference type="OrthoDB" id="5192539at2"/>
<protein>
    <recommendedName>
        <fullName evidence="4">YGGT family protein</fullName>
    </recommendedName>
</protein>
<reference evidence="2 3" key="1">
    <citation type="submission" date="2016-11" db="EMBL/GenBank/DDBJ databases">
        <authorList>
            <person name="Jaros S."/>
            <person name="Januszkiewicz K."/>
            <person name="Wedrychowicz H."/>
        </authorList>
    </citation>
    <scope>NUCLEOTIDE SEQUENCE [LARGE SCALE GENOMIC DNA]</scope>
    <source>
        <strain evidence="2 3">DSM 45408</strain>
    </source>
</reference>